<evidence type="ECO:0000259" key="3">
    <source>
        <dbReference type="PROSITE" id="PS50968"/>
    </source>
</evidence>
<dbReference type="EC" id="2.3.1.12" evidence="5"/>
<keyword evidence="5" id="KW-0012">Acyltransferase</keyword>
<organism evidence="5">
    <name type="scientific">Pseudomonas fluorescens</name>
    <dbReference type="NCBI Taxonomy" id="294"/>
    <lineage>
        <taxon>Bacteria</taxon>
        <taxon>Pseudomonadati</taxon>
        <taxon>Pseudomonadota</taxon>
        <taxon>Gammaproteobacteria</taxon>
        <taxon>Pseudomonadales</taxon>
        <taxon>Pseudomonadaceae</taxon>
        <taxon>Pseudomonas</taxon>
    </lineage>
</organism>
<evidence type="ECO:0000256" key="2">
    <source>
        <dbReference type="ARBA" id="ARBA00022823"/>
    </source>
</evidence>
<dbReference type="PANTHER" id="PTHR46438:SF11">
    <property type="entry name" value="LIPASE-RELATED"/>
    <property type="match status" value="1"/>
</dbReference>
<reference evidence="5" key="1">
    <citation type="submission" date="2019-09" db="EMBL/GenBank/DDBJ databases">
        <authorList>
            <person name="Chandra G."/>
            <person name="Truman W A."/>
        </authorList>
    </citation>
    <scope>NUCLEOTIDE SEQUENCE [LARGE SCALE GENOMIC DNA]</scope>
    <source>
        <strain evidence="5">PS652</strain>
    </source>
</reference>
<proteinExistence type="predicted"/>
<keyword evidence="2" id="KW-0450">Lipoyl</keyword>
<dbReference type="Gene3D" id="3.40.50.1820">
    <property type="entry name" value="alpha/beta hydrolase"/>
    <property type="match status" value="1"/>
</dbReference>
<dbReference type="SUPFAM" id="SSF51230">
    <property type="entry name" value="Single hybrid motif"/>
    <property type="match status" value="1"/>
</dbReference>
<evidence type="ECO:0000313" key="5">
    <source>
        <dbReference type="EMBL" id="VVM41270.1"/>
    </source>
</evidence>
<dbReference type="SUPFAM" id="SSF53474">
    <property type="entry name" value="alpha/beta-Hydrolases"/>
    <property type="match status" value="1"/>
</dbReference>
<dbReference type="PROSITE" id="PS50968">
    <property type="entry name" value="BIOTINYL_LIPOYL"/>
    <property type="match status" value="1"/>
</dbReference>
<sequence length="371" mass="40045">MSQIHTLTMPKWGLSMTEGRIDTWLKQEGEQINKGDEVLDVETDKISSSVEAPFSGVLRRLIAQPDETLAVGALLAVVVEGEADEAEIDAVVQRFQAEFVPGGDGEQDSGPAPQKIDLGGRTVRYFDLGEGGTPLLLVHGFGGDLNNWLFNHQALAAERRVIALDLPGHGESGKTLQRGDLDELSQSVLALLDHLYIQHAHLAGHSMGGAVALNLARLAPQRVRSLTLIASAGLGREINGDYLQGFVNASNRNALKPQLTQLFSDPGLVTRQMLEDMLKFKRLEGVDSALRQLATAIADGSVQRHDLRAVVGQQPSLVIWGAADAIIPASHAEGLQAEVEILPGQGHMLQMEAAERINHRLSVFLGENNNE</sequence>
<dbReference type="NCBIfam" id="NF011457">
    <property type="entry name" value="PRK14875.1"/>
    <property type="match status" value="1"/>
</dbReference>
<dbReference type="Pfam" id="PF00561">
    <property type="entry name" value="Abhydrolase_1"/>
    <property type="match status" value="1"/>
</dbReference>
<dbReference type="GO" id="GO:0004742">
    <property type="term" value="F:dihydrolipoyllysine-residue acetyltransferase activity"/>
    <property type="evidence" value="ECO:0007669"/>
    <property type="project" value="UniProtKB-EC"/>
</dbReference>
<dbReference type="EMBL" id="OZ024668">
    <property type="protein sequence ID" value="CAK9891496.1"/>
    <property type="molecule type" value="Genomic_DNA"/>
</dbReference>
<dbReference type="InterPro" id="IPR000073">
    <property type="entry name" value="AB_hydrolase_1"/>
</dbReference>
<keyword evidence="5" id="KW-0808">Transferase</keyword>
<gene>
    <name evidence="5" type="primary">acoC</name>
    <name evidence="5" type="ORF">PS652_00300</name>
    <name evidence="4" type="ORF">PS652_04357</name>
</gene>
<feature type="domain" description="Lipoyl-binding" evidence="3">
    <location>
        <begin position="4"/>
        <end position="79"/>
    </location>
</feature>
<dbReference type="Pfam" id="PF00364">
    <property type="entry name" value="Biotin_lipoyl"/>
    <property type="match status" value="1"/>
</dbReference>
<dbReference type="PANTHER" id="PTHR46438">
    <property type="entry name" value="ALPHA/BETA-HYDROLASES SUPERFAMILY PROTEIN"/>
    <property type="match status" value="1"/>
</dbReference>
<dbReference type="AlphaFoldDB" id="A0A5E6PEY5"/>
<dbReference type="InterPro" id="IPR000089">
    <property type="entry name" value="Biotin_lipoyl"/>
</dbReference>
<dbReference type="InterPro" id="IPR029058">
    <property type="entry name" value="AB_hydrolase_fold"/>
</dbReference>
<accession>A0A5E6PEY5</accession>
<dbReference type="InterPro" id="IPR003016">
    <property type="entry name" value="2-oxoA_DH_lipoyl-BS"/>
</dbReference>
<evidence type="ECO:0000313" key="6">
    <source>
        <dbReference type="Proteomes" id="UP000326595"/>
    </source>
</evidence>
<name>A0A5E6PEY5_PSEFL</name>
<dbReference type="CDD" id="cd06849">
    <property type="entry name" value="lipoyl_domain"/>
    <property type="match status" value="1"/>
</dbReference>
<comment type="cofactor">
    <cofactor evidence="1">
        <name>(R)-lipoate</name>
        <dbReference type="ChEBI" id="CHEBI:83088"/>
    </cofactor>
</comment>
<dbReference type="Proteomes" id="UP000326595">
    <property type="component" value="Chromosome"/>
</dbReference>
<evidence type="ECO:0000313" key="4">
    <source>
        <dbReference type="EMBL" id="CAK9891496.1"/>
    </source>
</evidence>
<dbReference type="PROSITE" id="PS00189">
    <property type="entry name" value="LIPOYL"/>
    <property type="match status" value="1"/>
</dbReference>
<dbReference type="PRINTS" id="PR00111">
    <property type="entry name" value="ABHYDROLASE"/>
</dbReference>
<reference evidence="4 6" key="2">
    <citation type="submission" date="2024-03" db="EMBL/GenBank/DDBJ databases">
        <authorList>
            <person name="Alaster D. Moffat"/>
            <person name="Govind Chandra"/>
            <person name="Andrew W. Truman"/>
        </authorList>
    </citation>
    <scope>NUCLEOTIDE SEQUENCE [LARGE SCALE GENOMIC DNA]</scope>
    <source>
        <strain evidence="4">PS652</strain>
    </source>
</reference>
<dbReference type="RefSeq" id="WP_038997375.1">
    <property type="nucleotide sequence ID" value="NZ_OZ024668.1"/>
</dbReference>
<dbReference type="InterPro" id="IPR011053">
    <property type="entry name" value="Single_hybrid_motif"/>
</dbReference>
<dbReference type="Gene3D" id="2.40.50.100">
    <property type="match status" value="1"/>
</dbReference>
<dbReference type="EMBL" id="CABVHG010000001">
    <property type="protein sequence ID" value="VVM41270.1"/>
    <property type="molecule type" value="Genomic_DNA"/>
</dbReference>
<evidence type="ECO:0000256" key="1">
    <source>
        <dbReference type="ARBA" id="ARBA00001938"/>
    </source>
</evidence>
<protein>
    <submittedName>
        <fullName evidence="5">Dihydrolipoyllysine-residue acetyltransferase component of acetoin cleaving system</fullName>
        <ecNumber evidence="5">2.3.1.12</ecNumber>
    </submittedName>
</protein>